<dbReference type="InterPro" id="IPR010982">
    <property type="entry name" value="Lambda_DNA-bd_dom_sf"/>
</dbReference>
<dbReference type="STRING" id="639283.Snov_3531"/>
<dbReference type="GO" id="GO:0000976">
    <property type="term" value="F:transcription cis-regulatory region binding"/>
    <property type="evidence" value="ECO:0007669"/>
    <property type="project" value="TreeGrafter"/>
</dbReference>
<name>D7AA18_ANCN5</name>
<keyword evidence="3" id="KW-0804">Transcription</keyword>
<dbReference type="HOGENOM" id="CLU_037628_6_1_5"/>
<dbReference type="PRINTS" id="PR00036">
    <property type="entry name" value="HTHLACI"/>
</dbReference>
<evidence type="ECO:0000313" key="5">
    <source>
        <dbReference type="EMBL" id="ADH90805.1"/>
    </source>
</evidence>
<evidence type="ECO:0000259" key="4">
    <source>
        <dbReference type="PROSITE" id="PS50932"/>
    </source>
</evidence>
<dbReference type="AlphaFoldDB" id="D7AA18"/>
<dbReference type="PROSITE" id="PS50932">
    <property type="entry name" value="HTH_LACI_2"/>
    <property type="match status" value="1"/>
</dbReference>
<organism evidence="5 6">
    <name type="scientific">Ancylobacter novellus (strain ATCC 8093 / DSM 506 / JCM 20403 / CCM 1077 / IAM 12100 / NBRC 12443 / NCIMB 10456)</name>
    <name type="common">Starkeya novella</name>
    <dbReference type="NCBI Taxonomy" id="639283"/>
    <lineage>
        <taxon>Bacteria</taxon>
        <taxon>Pseudomonadati</taxon>
        <taxon>Pseudomonadota</taxon>
        <taxon>Alphaproteobacteria</taxon>
        <taxon>Hyphomicrobiales</taxon>
        <taxon>Xanthobacteraceae</taxon>
        <taxon>Ancylobacter</taxon>
    </lineage>
</organism>
<proteinExistence type="predicted"/>
<dbReference type="SUPFAM" id="SSF47413">
    <property type="entry name" value="lambda repressor-like DNA-binding domains"/>
    <property type="match status" value="1"/>
</dbReference>
<evidence type="ECO:0000256" key="2">
    <source>
        <dbReference type="ARBA" id="ARBA00023125"/>
    </source>
</evidence>
<dbReference type="Gene3D" id="1.10.260.40">
    <property type="entry name" value="lambda repressor-like DNA-binding domains"/>
    <property type="match status" value="1"/>
</dbReference>
<dbReference type="InterPro" id="IPR046335">
    <property type="entry name" value="LacI/GalR-like_sensor"/>
</dbReference>
<dbReference type="GO" id="GO:0003700">
    <property type="term" value="F:DNA-binding transcription factor activity"/>
    <property type="evidence" value="ECO:0007669"/>
    <property type="project" value="TreeGrafter"/>
</dbReference>
<evidence type="ECO:0000313" key="6">
    <source>
        <dbReference type="Proteomes" id="UP000006633"/>
    </source>
</evidence>
<reference evidence="5 6" key="1">
    <citation type="journal article" date="2012" name="Stand. Genomic Sci.">
        <title>Complete genome sequence of the facultatively chemolithoautotrophic and methylotrophic alpha Proteobacterium Starkeya novella type strain (ATCC 8093(T)).</title>
        <authorList>
            <person name="Kappler U."/>
            <person name="Davenport K."/>
            <person name="Beatson S."/>
            <person name="Lucas S."/>
            <person name="Lapidus A."/>
            <person name="Copeland A."/>
            <person name="Berry K.W."/>
            <person name="Glavina Del Rio T."/>
            <person name="Hammon N."/>
            <person name="Dalin E."/>
            <person name="Tice H."/>
            <person name="Pitluck S."/>
            <person name="Richardson P."/>
            <person name="Bruce D."/>
            <person name="Goodwin L.A."/>
            <person name="Han C."/>
            <person name="Tapia R."/>
            <person name="Detter J.C."/>
            <person name="Chang Y.J."/>
            <person name="Jeffries C.D."/>
            <person name="Land M."/>
            <person name="Hauser L."/>
            <person name="Kyrpides N.C."/>
            <person name="Goker M."/>
            <person name="Ivanova N."/>
            <person name="Klenk H.P."/>
            <person name="Woyke T."/>
        </authorList>
    </citation>
    <scope>NUCLEOTIDE SEQUENCE [LARGE SCALE GENOMIC DNA]</scope>
    <source>
        <strain evidence="6">ATCC 8093 / DSM 506 / JCM 20403 / CCM 1077 / IAM 12100 / NBRC 12443 / NCIMB 10456</strain>
    </source>
</reference>
<dbReference type="InterPro" id="IPR028082">
    <property type="entry name" value="Peripla_BP_I"/>
</dbReference>
<dbReference type="PANTHER" id="PTHR30146:SF138">
    <property type="entry name" value="TRANSCRIPTIONAL REGULATORY PROTEIN"/>
    <property type="match status" value="1"/>
</dbReference>
<dbReference type="EMBL" id="CP002026">
    <property type="protein sequence ID" value="ADH90805.1"/>
    <property type="molecule type" value="Genomic_DNA"/>
</dbReference>
<feature type="domain" description="HTH lacI-type" evidence="4">
    <location>
        <begin position="17"/>
        <end position="71"/>
    </location>
</feature>
<dbReference type="eggNOG" id="COG1609">
    <property type="taxonomic scope" value="Bacteria"/>
</dbReference>
<keyword evidence="1" id="KW-0805">Transcription regulation</keyword>
<accession>D7AA18</accession>
<protein>
    <submittedName>
        <fullName evidence="5">Transcriptional regulator, LacI family</fullName>
    </submittedName>
</protein>
<evidence type="ECO:0000256" key="3">
    <source>
        <dbReference type="ARBA" id="ARBA00023163"/>
    </source>
</evidence>
<dbReference type="SUPFAM" id="SSF53822">
    <property type="entry name" value="Periplasmic binding protein-like I"/>
    <property type="match status" value="1"/>
</dbReference>
<gene>
    <name evidence="5" type="ordered locus">Snov_3531</name>
</gene>
<dbReference type="PANTHER" id="PTHR30146">
    <property type="entry name" value="LACI-RELATED TRANSCRIPTIONAL REPRESSOR"/>
    <property type="match status" value="1"/>
</dbReference>
<sequence>MDETESGERPKGPQPRATISDVARRAGVSIGTVSRVLNKARNVQPALQRRVLDAAAALDYRPDSFAQGMRSKKTHVIGVIVPDLRNPLSSEAVTGVEEELTRQGYTFFLANSRYERGREENIINEFARRRVDGIIAILARDRDPRTVEQLHRLPMPVVLLEREIGNEFDAVRTDQVAGTYRATRYLLALGHRRIALVTVPTDNMSGRYRLQGYTEALTDMGVQVSEELVRMGGYTRDYAVDAAYAVLSMREMPTALIVSGGMLSGVLDAARQLNLAIPDQLSLVALGDTELAALMRPGITAIRYDWAETGRVAARLAISRIGGSETPPEKVIVPYEFVRRESCLELVAAG</sequence>
<evidence type="ECO:0000256" key="1">
    <source>
        <dbReference type="ARBA" id="ARBA00023015"/>
    </source>
</evidence>
<dbReference type="KEGG" id="sno:Snov_3531"/>
<dbReference type="Gene3D" id="3.40.50.2300">
    <property type="match status" value="2"/>
</dbReference>
<keyword evidence="2" id="KW-0238">DNA-binding</keyword>
<dbReference type="Pfam" id="PF00356">
    <property type="entry name" value="LacI"/>
    <property type="match status" value="1"/>
</dbReference>
<dbReference type="InterPro" id="IPR000843">
    <property type="entry name" value="HTH_LacI"/>
</dbReference>
<dbReference type="OrthoDB" id="7170131at2"/>
<keyword evidence="6" id="KW-1185">Reference proteome</keyword>
<dbReference type="Proteomes" id="UP000006633">
    <property type="component" value="Chromosome"/>
</dbReference>
<dbReference type="RefSeq" id="WP_013168306.1">
    <property type="nucleotide sequence ID" value="NC_014217.1"/>
</dbReference>
<dbReference type="PROSITE" id="PS00356">
    <property type="entry name" value="HTH_LACI_1"/>
    <property type="match status" value="1"/>
</dbReference>
<dbReference type="CDD" id="cd01392">
    <property type="entry name" value="HTH_LacI"/>
    <property type="match status" value="1"/>
</dbReference>
<dbReference type="SMART" id="SM00354">
    <property type="entry name" value="HTH_LACI"/>
    <property type="match status" value="1"/>
</dbReference>
<dbReference type="Pfam" id="PF13377">
    <property type="entry name" value="Peripla_BP_3"/>
    <property type="match status" value="1"/>
</dbReference>